<accession>A0A953T6H5</accession>
<organism evidence="2 3">
    <name type="scientific">Mycoplasma tauri</name>
    <dbReference type="NCBI Taxonomy" id="547987"/>
    <lineage>
        <taxon>Bacteria</taxon>
        <taxon>Bacillati</taxon>
        <taxon>Mycoplasmatota</taxon>
        <taxon>Mollicutes</taxon>
        <taxon>Mycoplasmataceae</taxon>
        <taxon>Mycoplasma</taxon>
    </lineage>
</organism>
<dbReference type="Proteomes" id="UP000772186">
    <property type="component" value="Unassembled WGS sequence"/>
</dbReference>
<keyword evidence="1" id="KW-0472">Membrane</keyword>
<dbReference type="AlphaFoldDB" id="A0A953T6H5"/>
<sequence>MDASLTMWIILGTLILIILSMFIVSAVKSSINKKRKIKKDAAFSENCKKYTELSIIKLNALITVNKEYLEKFEPSIGSFKMSDLVNVAGKYLDEIQNDMNFREYIVNSDTTYEFLKHFVKLSHTRSNNWEKKCFDVIDYLNREMKSISEFVITENKNNYLEEIRNFYKNKLVKNESAQ</sequence>
<feature type="transmembrane region" description="Helical" evidence="1">
    <location>
        <begin position="6"/>
        <end position="27"/>
    </location>
</feature>
<evidence type="ECO:0000313" key="3">
    <source>
        <dbReference type="Proteomes" id="UP000772186"/>
    </source>
</evidence>
<name>A0A953T6H5_9MOLU</name>
<proteinExistence type="predicted"/>
<dbReference type="RefSeq" id="WP_205517289.1">
    <property type="nucleotide sequence ID" value="NZ_CP070479.1"/>
</dbReference>
<evidence type="ECO:0000313" key="2">
    <source>
        <dbReference type="EMBL" id="MBZ4195181.1"/>
    </source>
</evidence>
<evidence type="ECO:0000256" key="1">
    <source>
        <dbReference type="SAM" id="Phobius"/>
    </source>
</evidence>
<dbReference type="EMBL" id="JAIQBY010000002">
    <property type="protein sequence ID" value="MBZ4195181.1"/>
    <property type="molecule type" value="Genomic_DNA"/>
</dbReference>
<gene>
    <name evidence="2" type="ORF">LAD73_00360</name>
</gene>
<keyword evidence="1" id="KW-0812">Transmembrane</keyword>
<reference evidence="2 3" key="1">
    <citation type="submission" date="2021-09" db="EMBL/GenBank/DDBJ databases">
        <title>WGS of Mycoplasma sp. Zaradi2 strains.</title>
        <authorList>
            <person name="Spergser J."/>
        </authorList>
    </citation>
    <scope>NUCLEOTIDE SEQUENCE [LARGE SCALE GENOMIC DNA]</scope>
    <source>
        <strain evidence="2 3">1331</strain>
    </source>
</reference>
<comment type="caution">
    <text evidence="2">The sequence shown here is derived from an EMBL/GenBank/DDBJ whole genome shotgun (WGS) entry which is preliminary data.</text>
</comment>
<keyword evidence="3" id="KW-1185">Reference proteome</keyword>
<dbReference type="NCBIfam" id="NF045939">
    <property type="entry name" value="MHJ_0274_fam"/>
    <property type="match status" value="1"/>
</dbReference>
<keyword evidence="1" id="KW-1133">Transmembrane helix</keyword>
<protein>
    <submittedName>
        <fullName evidence="2">Uncharacterized protein</fullName>
    </submittedName>
</protein>